<comment type="caution">
    <text evidence="7">The sequence shown here is derived from an EMBL/GenBank/DDBJ whole genome shotgun (WGS) entry which is preliminary data.</text>
</comment>
<name>A0A1G2PLR0_TERXR</name>
<dbReference type="InterPro" id="IPR024746">
    <property type="entry name" value="Glyco_hydro_100"/>
</dbReference>
<evidence type="ECO:0000313" key="8">
    <source>
        <dbReference type="Proteomes" id="UP000178690"/>
    </source>
</evidence>
<proteinExistence type="inferred from homology"/>
<dbReference type="GO" id="GO:0004564">
    <property type="term" value="F:beta-fructofuranosidase activity"/>
    <property type="evidence" value="ECO:0007669"/>
    <property type="project" value="UniProtKB-EC"/>
</dbReference>
<comment type="similarity">
    <text evidence="2">Belongs to the glycosyl hydrolase 100 family.</text>
</comment>
<keyword evidence="4" id="KW-0378">Hydrolase</keyword>
<dbReference type="Proteomes" id="UP000178690">
    <property type="component" value="Unassembled WGS sequence"/>
</dbReference>
<evidence type="ECO:0000256" key="6">
    <source>
        <dbReference type="ARBA" id="ARBA00023295"/>
    </source>
</evidence>
<accession>A0A1G2PLR0</accession>
<dbReference type="PANTHER" id="PTHR34987:SF4">
    <property type="entry name" value="ALPHA-L-RHAMNOSIDASE C-TERMINAL DOMAIN-CONTAINING PROTEIN"/>
    <property type="match status" value="1"/>
</dbReference>
<keyword evidence="5" id="KW-0119">Carbohydrate metabolism</keyword>
<dbReference type="EMBL" id="MHST01000012">
    <property type="protein sequence ID" value="OHA49268.1"/>
    <property type="molecule type" value="Genomic_DNA"/>
</dbReference>
<evidence type="ECO:0000256" key="5">
    <source>
        <dbReference type="ARBA" id="ARBA00023277"/>
    </source>
</evidence>
<reference evidence="7 8" key="1">
    <citation type="journal article" date="2016" name="Nat. Commun.">
        <title>Thousands of microbial genomes shed light on interconnected biogeochemical processes in an aquifer system.</title>
        <authorList>
            <person name="Anantharaman K."/>
            <person name="Brown C.T."/>
            <person name="Hug L.A."/>
            <person name="Sharon I."/>
            <person name="Castelle C.J."/>
            <person name="Probst A.J."/>
            <person name="Thomas B.C."/>
            <person name="Singh A."/>
            <person name="Wilkins M.J."/>
            <person name="Karaoz U."/>
            <person name="Brodie E.L."/>
            <person name="Williams K.H."/>
            <person name="Hubbard S.S."/>
            <person name="Banfield J.F."/>
        </authorList>
    </citation>
    <scope>NUCLEOTIDE SEQUENCE [LARGE SCALE GENOMIC DNA]</scope>
    <source>
        <strain evidence="8">RIFCSPHIGHO2_01_FULL_58_15</strain>
    </source>
</reference>
<evidence type="ECO:0000256" key="1">
    <source>
        <dbReference type="ARBA" id="ARBA00000094"/>
    </source>
</evidence>
<evidence type="ECO:0000256" key="3">
    <source>
        <dbReference type="ARBA" id="ARBA00012758"/>
    </source>
</evidence>
<dbReference type="SUPFAM" id="SSF48208">
    <property type="entry name" value="Six-hairpin glycosidases"/>
    <property type="match status" value="1"/>
</dbReference>
<sequence length="407" mass="46389">MNKEALQKLRERAVAILLSCASPLGFLASARADGYPQVWARDSMVVALAVLATGHPRLQAAAKRSIVTLAQHQDDLGWIPTNVQLRTHRPDRTTPGAVDSNSWWIIGLGTYVRLMGDRVLKKRLWGNVEQALAWLHYQDQNRDGLLELQEAADWEDLLAIRGTGLTVNVLYAQALKTAAALAPSEKRRKALRALFENTRQRINRQLWITPSSQRVRRDINLDIPQWRGAHLVAHQQGFSPPYYLPYYTMWQYGRWFDSLGNLLAIVTGVASRQRARALLRFMAQHKLAHPFPTKAIYPPLRPGESDWREYYRKYRLNLPHRYHNGGIWPMIGGWHVLALAKIGERRAASRLFLRLAAANRATDFNEWLHGKTGKPSGMKEQAWSAGMFLLADHVLRTGRAVFSAYRK</sequence>
<dbReference type="Gene3D" id="1.50.10.10">
    <property type="match status" value="1"/>
</dbReference>
<dbReference type="AlphaFoldDB" id="A0A1G2PLR0"/>
<evidence type="ECO:0000256" key="2">
    <source>
        <dbReference type="ARBA" id="ARBA00007671"/>
    </source>
</evidence>
<dbReference type="Pfam" id="PF12899">
    <property type="entry name" value="Glyco_hydro_100"/>
    <property type="match status" value="1"/>
</dbReference>
<dbReference type="EC" id="3.2.1.26" evidence="3"/>
<dbReference type="GO" id="GO:0033926">
    <property type="term" value="F:endo-alpha-N-acetylgalactosaminidase activity"/>
    <property type="evidence" value="ECO:0007669"/>
    <property type="project" value="InterPro"/>
</dbReference>
<gene>
    <name evidence="7" type="ORF">A2682_01220</name>
</gene>
<organism evidence="7 8">
    <name type="scientific">Terrybacteria sp. (strain RIFCSPHIGHO2_01_FULL_58_15)</name>
    <dbReference type="NCBI Taxonomy" id="1802363"/>
    <lineage>
        <taxon>Bacteria</taxon>
        <taxon>Candidatus Terryibacteriota</taxon>
    </lineage>
</organism>
<protein>
    <recommendedName>
        <fullName evidence="3">beta-fructofuranosidase</fullName>
        <ecNumber evidence="3">3.2.1.26</ecNumber>
    </recommendedName>
</protein>
<dbReference type="InterPro" id="IPR012341">
    <property type="entry name" value="6hp_glycosidase-like_sf"/>
</dbReference>
<dbReference type="PANTHER" id="PTHR34987">
    <property type="entry name" value="C, PUTATIVE (AFU_ORTHOLOGUE AFUA_3G02880)-RELATED"/>
    <property type="match status" value="1"/>
</dbReference>
<evidence type="ECO:0000256" key="4">
    <source>
        <dbReference type="ARBA" id="ARBA00022801"/>
    </source>
</evidence>
<comment type="catalytic activity">
    <reaction evidence="1">
        <text>Hydrolysis of terminal non-reducing beta-D-fructofuranoside residues in beta-D-fructofuranosides.</text>
        <dbReference type="EC" id="3.2.1.26"/>
    </reaction>
</comment>
<dbReference type="InterPro" id="IPR008928">
    <property type="entry name" value="6-hairpin_glycosidase_sf"/>
</dbReference>
<evidence type="ECO:0000313" key="7">
    <source>
        <dbReference type="EMBL" id="OHA49268.1"/>
    </source>
</evidence>
<dbReference type="GO" id="GO:0005975">
    <property type="term" value="P:carbohydrate metabolic process"/>
    <property type="evidence" value="ECO:0007669"/>
    <property type="project" value="InterPro"/>
</dbReference>
<dbReference type="STRING" id="1802363.A2682_01220"/>
<keyword evidence="6" id="KW-0326">Glycosidase</keyword>